<organism evidence="3 4">
    <name type="scientific">Tanacetum coccineum</name>
    <dbReference type="NCBI Taxonomy" id="301880"/>
    <lineage>
        <taxon>Eukaryota</taxon>
        <taxon>Viridiplantae</taxon>
        <taxon>Streptophyta</taxon>
        <taxon>Embryophyta</taxon>
        <taxon>Tracheophyta</taxon>
        <taxon>Spermatophyta</taxon>
        <taxon>Magnoliopsida</taxon>
        <taxon>eudicotyledons</taxon>
        <taxon>Gunneridae</taxon>
        <taxon>Pentapetalae</taxon>
        <taxon>asterids</taxon>
        <taxon>campanulids</taxon>
        <taxon>Asterales</taxon>
        <taxon>Asteraceae</taxon>
        <taxon>Asteroideae</taxon>
        <taxon>Anthemideae</taxon>
        <taxon>Anthemidinae</taxon>
        <taxon>Tanacetum</taxon>
    </lineage>
</organism>
<dbReference type="EMBL" id="BQNB010018165">
    <property type="protein sequence ID" value="GJT71407.1"/>
    <property type="molecule type" value="Genomic_DNA"/>
</dbReference>
<feature type="region of interest" description="Disordered" evidence="1">
    <location>
        <begin position="862"/>
        <end position="884"/>
    </location>
</feature>
<feature type="compositionally biased region" description="Polar residues" evidence="1">
    <location>
        <begin position="68"/>
        <end position="83"/>
    </location>
</feature>
<comment type="caution">
    <text evidence="3">The sequence shown here is derived from an EMBL/GenBank/DDBJ whole genome shotgun (WGS) entry which is preliminary data.</text>
</comment>
<protein>
    <recommendedName>
        <fullName evidence="2">Retrovirus-related Pol polyprotein from transposon TNT 1-94-like beta-barrel domain-containing protein</fullName>
    </recommendedName>
</protein>
<reference evidence="3" key="1">
    <citation type="journal article" date="2022" name="Int. J. Mol. Sci.">
        <title>Draft Genome of Tanacetum Coccineum: Genomic Comparison of Closely Related Tanacetum-Family Plants.</title>
        <authorList>
            <person name="Yamashiro T."/>
            <person name="Shiraishi A."/>
            <person name="Nakayama K."/>
            <person name="Satake H."/>
        </authorList>
    </citation>
    <scope>NUCLEOTIDE SEQUENCE</scope>
</reference>
<feature type="domain" description="Retrovirus-related Pol polyprotein from transposon TNT 1-94-like beta-barrel" evidence="2">
    <location>
        <begin position="295"/>
        <end position="367"/>
    </location>
</feature>
<name>A0ABQ5G981_9ASTR</name>
<feature type="region of interest" description="Disordered" evidence="1">
    <location>
        <begin position="596"/>
        <end position="655"/>
    </location>
</feature>
<feature type="region of interest" description="Disordered" evidence="1">
    <location>
        <begin position="22"/>
        <end position="83"/>
    </location>
</feature>
<dbReference type="Proteomes" id="UP001151760">
    <property type="component" value="Unassembled WGS sequence"/>
</dbReference>
<feature type="compositionally biased region" description="Low complexity" evidence="1">
    <location>
        <begin position="636"/>
        <end position="645"/>
    </location>
</feature>
<keyword evidence="4" id="KW-1185">Reference proteome</keyword>
<gene>
    <name evidence="3" type="ORF">Tco_1030693</name>
</gene>
<sequence>MNQLEEDSVGKPLYSRFIKTNDFKGVPHPLSGDYTPKPQEEIDESLYVYGKKGPQEPEPSVSDDRSSECSTCQSNDSAGSIGTYSEHSVDLEYEISRVPQEVYVSKPITANEKGVSAPKSKEVEPSCVTHIKTPRQPIKDQETPKVNMKNWNDMMERELGEGYSFTKKKCFVCGSLSHFIKDCDYYEKKMAREAAPKKQMVFNTGNRVTKPVWNNADRINHANHFVPRSIILNSGRSNVNSVRPNVNIVRTHINSVRQNVNYVWSNINTGRTNVNSVRPRVSTDHPLKNMVDRGIFDSGCSGHMTGNKDQLEDFEEFNGGSVTFGGSKGYITGKGRIRVGNLDFDSVSFVKELGHFNLFSISQICDKQHKVLFTETECLVVSSDFKMPDENQILLKVPRHHNMYSFDMKTPTPAKGFASLISKAASDESKMNSMDLQMYALTTNPTIHDSLVKQFWQTATATTLADRTLELKATIDTIEYTITEASIRSKLQLANASGITISKSGGWDQFCSNIATVLICLSTGRVYNFSKLIFDGMVANLKSKTKFLMYPRFLQMILDIQTENKYPYLARQKLHLSLQPHHLYYVLTKTPPTTQPIPSEAITIPPLSQPAPRTPIAETTTASPSPSPAHEPMEHTFNQPTTDQQPPTPRQEATTSQLMTRIVDLEKQLKETKQTFGKAILTLVDRVKTLEIALKRKTKRLVTPSKTVNALGEEQVEDIKKRDTREEEFQKNLLVLGLDFEEVKSAFEKVNTGGIKVSSGIEEINAGSLEVNTGIDPFTTDSIRVSVPSPDRGRREGKAPMTEEEQTQASRKTKDQILQEEAGLAEAIRLDALEKALEKEEVAKQVYLDSLIAQRMVEEQELTEEQKKRKAQVQFEAQSYTEED</sequence>
<dbReference type="Pfam" id="PF22936">
    <property type="entry name" value="Pol_BBD"/>
    <property type="match status" value="1"/>
</dbReference>
<dbReference type="InterPro" id="IPR054722">
    <property type="entry name" value="PolX-like_BBD"/>
</dbReference>
<feature type="region of interest" description="Disordered" evidence="1">
    <location>
        <begin position="780"/>
        <end position="816"/>
    </location>
</feature>
<feature type="compositionally biased region" description="Polar residues" evidence="1">
    <location>
        <begin position="875"/>
        <end position="884"/>
    </location>
</feature>
<evidence type="ECO:0000313" key="3">
    <source>
        <dbReference type="EMBL" id="GJT71407.1"/>
    </source>
</evidence>
<evidence type="ECO:0000256" key="1">
    <source>
        <dbReference type="SAM" id="MobiDB-lite"/>
    </source>
</evidence>
<evidence type="ECO:0000313" key="4">
    <source>
        <dbReference type="Proteomes" id="UP001151760"/>
    </source>
</evidence>
<reference evidence="3" key="2">
    <citation type="submission" date="2022-01" db="EMBL/GenBank/DDBJ databases">
        <authorList>
            <person name="Yamashiro T."/>
            <person name="Shiraishi A."/>
            <person name="Satake H."/>
            <person name="Nakayama K."/>
        </authorList>
    </citation>
    <scope>NUCLEOTIDE SEQUENCE</scope>
</reference>
<evidence type="ECO:0000259" key="2">
    <source>
        <dbReference type="Pfam" id="PF22936"/>
    </source>
</evidence>
<proteinExistence type="predicted"/>
<accession>A0ABQ5G981</accession>